<protein>
    <submittedName>
        <fullName evidence="1">Uncharacterized protein</fullName>
    </submittedName>
</protein>
<dbReference type="Proteomes" id="UP001054837">
    <property type="component" value="Unassembled WGS sequence"/>
</dbReference>
<sequence length="93" mass="10482">MSEASFSIHPTMCSFKTEPRTTSARRTCFPEPYLQPFLLLRRGNLCSAQINTGASVRKVESPLMKINQDCSISFQKAANGSLSRSLCHKFHTW</sequence>
<reference evidence="1 2" key="1">
    <citation type="submission" date="2021-06" db="EMBL/GenBank/DDBJ databases">
        <title>Caerostris darwini draft genome.</title>
        <authorList>
            <person name="Kono N."/>
            <person name="Arakawa K."/>
        </authorList>
    </citation>
    <scope>NUCLEOTIDE SEQUENCE [LARGE SCALE GENOMIC DNA]</scope>
</reference>
<proteinExistence type="predicted"/>
<gene>
    <name evidence="1" type="ORF">CDAR_31611</name>
</gene>
<name>A0AAV4NQR7_9ARAC</name>
<accession>A0AAV4NQR7</accession>
<dbReference type="AlphaFoldDB" id="A0AAV4NQR7"/>
<evidence type="ECO:0000313" key="2">
    <source>
        <dbReference type="Proteomes" id="UP001054837"/>
    </source>
</evidence>
<organism evidence="1 2">
    <name type="scientific">Caerostris darwini</name>
    <dbReference type="NCBI Taxonomy" id="1538125"/>
    <lineage>
        <taxon>Eukaryota</taxon>
        <taxon>Metazoa</taxon>
        <taxon>Ecdysozoa</taxon>
        <taxon>Arthropoda</taxon>
        <taxon>Chelicerata</taxon>
        <taxon>Arachnida</taxon>
        <taxon>Araneae</taxon>
        <taxon>Araneomorphae</taxon>
        <taxon>Entelegynae</taxon>
        <taxon>Araneoidea</taxon>
        <taxon>Araneidae</taxon>
        <taxon>Caerostris</taxon>
    </lineage>
</organism>
<dbReference type="EMBL" id="BPLQ01001987">
    <property type="protein sequence ID" value="GIX87295.1"/>
    <property type="molecule type" value="Genomic_DNA"/>
</dbReference>
<keyword evidence="2" id="KW-1185">Reference proteome</keyword>
<comment type="caution">
    <text evidence="1">The sequence shown here is derived from an EMBL/GenBank/DDBJ whole genome shotgun (WGS) entry which is preliminary data.</text>
</comment>
<evidence type="ECO:0000313" key="1">
    <source>
        <dbReference type="EMBL" id="GIX87295.1"/>
    </source>
</evidence>